<evidence type="ECO:0000256" key="9">
    <source>
        <dbReference type="SAM" id="MobiDB-lite"/>
    </source>
</evidence>
<evidence type="ECO:0000256" key="6">
    <source>
        <dbReference type="PIRSR" id="PIRSR600407-1"/>
    </source>
</evidence>
<dbReference type="EC" id="3.6.1.42" evidence="5"/>
<dbReference type="Gene3D" id="3.30.420.40">
    <property type="match status" value="1"/>
</dbReference>
<accession>A0A4R0R5Y2</accession>
<organism evidence="11 12">
    <name type="scientific">Steccherinum ochraceum</name>
    <dbReference type="NCBI Taxonomy" id="92696"/>
    <lineage>
        <taxon>Eukaryota</taxon>
        <taxon>Fungi</taxon>
        <taxon>Dikarya</taxon>
        <taxon>Basidiomycota</taxon>
        <taxon>Agaricomycotina</taxon>
        <taxon>Agaricomycetes</taxon>
        <taxon>Polyporales</taxon>
        <taxon>Steccherinaceae</taxon>
        <taxon>Steccherinum</taxon>
    </lineage>
</organism>
<dbReference type="PANTHER" id="PTHR11782:SF83">
    <property type="entry name" value="GUANOSINE-DIPHOSPHATASE"/>
    <property type="match status" value="1"/>
</dbReference>
<keyword evidence="3 8" id="KW-0378">Hydrolase</keyword>
<comment type="function">
    <text evidence="4">After transfer of sugars to endogenous macromolecular acceptors, the enzyme converts nucleoside diphosphates to nucleoside monophosphates which in turn exit the Golgi lumen in a coupled antiporter reaction, allowing entry of additional nucleotide sugar from the cytosol.</text>
</comment>
<evidence type="ECO:0000256" key="5">
    <source>
        <dbReference type="ARBA" id="ARBA00038903"/>
    </source>
</evidence>
<dbReference type="GO" id="GO:0009134">
    <property type="term" value="P:nucleoside diphosphate catabolic process"/>
    <property type="evidence" value="ECO:0007669"/>
    <property type="project" value="TreeGrafter"/>
</dbReference>
<keyword evidence="10" id="KW-0812">Transmembrane</keyword>
<dbReference type="PROSITE" id="PS01238">
    <property type="entry name" value="GDA1_CD39_NTPASE"/>
    <property type="match status" value="1"/>
</dbReference>
<dbReference type="PANTHER" id="PTHR11782">
    <property type="entry name" value="ADENOSINE/GUANOSINE DIPHOSPHATASE"/>
    <property type="match status" value="1"/>
</dbReference>
<protein>
    <recommendedName>
        <fullName evidence="5">guanosine-diphosphatase</fullName>
        <ecNumber evidence="5">3.6.1.42</ecNumber>
    </recommendedName>
</protein>
<reference evidence="11 12" key="1">
    <citation type="submission" date="2018-11" db="EMBL/GenBank/DDBJ databases">
        <title>Genome assembly of Steccherinum ochraceum LE-BIN_3174, the white-rot fungus of the Steccherinaceae family (The Residual Polyporoid clade, Polyporales, Basidiomycota).</title>
        <authorList>
            <person name="Fedorova T.V."/>
            <person name="Glazunova O.A."/>
            <person name="Landesman E.O."/>
            <person name="Moiseenko K.V."/>
            <person name="Psurtseva N.V."/>
            <person name="Savinova O.S."/>
            <person name="Shakhova N.V."/>
            <person name="Tyazhelova T.V."/>
            <person name="Vasina D.V."/>
        </authorList>
    </citation>
    <scope>NUCLEOTIDE SEQUENCE [LARGE SCALE GENOMIC DNA]</scope>
    <source>
        <strain evidence="11 12">LE-BIN_3174</strain>
    </source>
</reference>
<feature type="active site" description="Proton acceptor" evidence="6">
    <location>
        <position position="353"/>
    </location>
</feature>
<dbReference type="GO" id="GO:0045134">
    <property type="term" value="F:UDP phosphatase activity"/>
    <property type="evidence" value="ECO:0007669"/>
    <property type="project" value="TreeGrafter"/>
</dbReference>
<feature type="binding site" evidence="7">
    <location>
        <begin position="386"/>
        <end position="390"/>
    </location>
    <ligand>
        <name>ATP</name>
        <dbReference type="ChEBI" id="CHEBI:30616"/>
    </ligand>
</feature>
<dbReference type="GO" id="GO:0006487">
    <property type="term" value="P:protein N-linked glycosylation"/>
    <property type="evidence" value="ECO:0007669"/>
    <property type="project" value="TreeGrafter"/>
</dbReference>
<evidence type="ECO:0000313" key="11">
    <source>
        <dbReference type="EMBL" id="TCD62910.1"/>
    </source>
</evidence>
<evidence type="ECO:0000256" key="4">
    <source>
        <dbReference type="ARBA" id="ARBA00037742"/>
    </source>
</evidence>
<dbReference type="STRING" id="92696.A0A4R0R5Y2"/>
<dbReference type="GO" id="GO:0017111">
    <property type="term" value="F:ribonucleoside triphosphate phosphatase activity"/>
    <property type="evidence" value="ECO:0007669"/>
    <property type="project" value="TreeGrafter"/>
</dbReference>
<keyword evidence="12" id="KW-1185">Reference proteome</keyword>
<feature type="transmembrane region" description="Helical" evidence="10">
    <location>
        <begin position="113"/>
        <end position="132"/>
    </location>
</feature>
<feature type="compositionally biased region" description="Low complexity" evidence="9">
    <location>
        <begin position="50"/>
        <end position="67"/>
    </location>
</feature>
<gene>
    <name evidence="11" type="primary">GDA1</name>
    <name evidence="11" type="ORF">EIP91_006237</name>
</gene>
<dbReference type="Gene3D" id="3.30.420.150">
    <property type="entry name" value="Exopolyphosphatase. Domain 2"/>
    <property type="match status" value="1"/>
</dbReference>
<dbReference type="InterPro" id="IPR032675">
    <property type="entry name" value="LRR_dom_sf"/>
</dbReference>
<feature type="compositionally biased region" description="Low complexity" evidence="9">
    <location>
        <begin position="177"/>
        <end position="190"/>
    </location>
</feature>
<feature type="region of interest" description="Disordered" evidence="9">
    <location>
        <begin position="1"/>
        <end position="67"/>
    </location>
</feature>
<comment type="similarity">
    <text evidence="2 8">Belongs to the GDA1/CD39 NTPase family.</text>
</comment>
<evidence type="ECO:0000256" key="10">
    <source>
        <dbReference type="SAM" id="Phobius"/>
    </source>
</evidence>
<comment type="subcellular location">
    <subcellularLocation>
        <location evidence="1">Golgi apparatus membrane</location>
        <topology evidence="1">Single-pass type II membrane protein</topology>
    </subcellularLocation>
</comment>
<keyword evidence="10" id="KW-1133">Transmembrane helix</keyword>
<keyword evidence="7" id="KW-0547">Nucleotide-binding</keyword>
<dbReference type="Pfam" id="PF01150">
    <property type="entry name" value="GDA1_CD39"/>
    <property type="match status" value="1"/>
</dbReference>
<dbReference type="GO" id="GO:0004382">
    <property type="term" value="F:GDP phosphatase activity"/>
    <property type="evidence" value="ECO:0007669"/>
    <property type="project" value="UniProtKB-EC"/>
</dbReference>
<dbReference type="InterPro" id="IPR000407">
    <property type="entry name" value="GDA1_CD39_NTPase"/>
</dbReference>
<dbReference type="GO" id="GO:0005524">
    <property type="term" value="F:ATP binding"/>
    <property type="evidence" value="ECO:0007669"/>
    <property type="project" value="UniProtKB-KW"/>
</dbReference>
<evidence type="ECO:0000256" key="2">
    <source>
        <dbReference type="ARBA" id="ARBA00009283"/>
    </source>
</evidence>
<feature type="region of interest" description="Disordered" evidence="9">
    <location>
        <begin position="157"/>
        <end position="212"/>
    </location>
</feature>
<evidence type="ECO:0000256" key="7">
    <source>
        <dbReference type="PIRSR" id="PIRSR600407-2"/>
    </source>
</evidence>
<evidence type="ECO:0000256" key="8">
    <source>
        <dbReference type="RuleBase" id="RU003833"/>
    </source>
</evidence>
<sequence>MRRGRPEPLPLTPNAHHVPSVDTSPDVSVKSPISSRRPPDSAARRRSRKQSSLSQQPHASSSHAATRARLGLATTSPRHLFATMFSPRSSNYERLEGGMGPSRNNAVRRFGFGWKKFAVGAVVIIGLVWVFGPRKEDIIPEKYEKYIPNIPMINRPPNVDDAVVTHPPSPPPPRPHNTPSSHSSNQNPSSGDEILTNPHNIPTSVDTDSDLSGTVHCTQPHTPDLPLVQWALMIDAGSTGSRIHIYKFNNCGASPSYEYEVFKQTQPGLSDYKGNPIAAAQSLDVLLDEAVKTIPQALRACTPVAVKATAGLRLLGAHESEEILEAVRHRLHEKYPFSLQDDTGVAIMDGSDEGVYSWITANYLLKTIRADTPKDTTPYAVLDLGGASTQIVFEPSFDMSKPDSTLEEGEHKYDLDFAGKKRVLYQHSYLGYGLMQARKSVHRLVDFMAFGRPGSEVANPCLAKGTKREVEVEDEQRQPKRNVTMSGADVGDFEACNRVVEIVMAKDAICEVKPCSFNGVYQPSLLETFPKGKILLLSYFYDRLRPLLPQDSSAAPIHISTFATLAKQVCLGKPSWEEHWSHDPAVMHELEGRPEYCLDLTFMHALLRLGYEFSASREVEIGKQIEGTELGWCLGATIAMISEIVERIVESLVVIDPNKHRAHYRRHFTCLYDDSYQGIVALGQVAKTFRQPCLNAIWSTQISLVPLFRTIGLVDVIKYESSRLTGTYYSFTRPFDESEMDKLLDYSRRIHEIRSPWFFQMRALATSYPNVPPVTTLFPNLRTIDWTEHTDLSDLLFVLRRTGSALQRLNLDLTATPETLTVLQSLAERTLVLTSLRITLMGEGRLVAESLNSLLRRSLRLREIKVESPSGREVLQAVARLSSLTKVKIVWRHETEILVSRPVTIHDVDQSRALLLYTVIADACLSSPLTHLEIKSKDVHKDSPRLRHVPLIGPDALRPLLQLTRLRHVDLHPFWAWNLDDSLLWDMAQAWPDVQYLYLDPVFLYGLFAVLEDVEAYPEDAKNDPEGLGAKWATVNEFISVAQHLREQEREVRS</sequence>
<dbReference type="Proteomes" id="UP000292702">
    <property type="component" value="Unassembled WGS sequence"/>
</dbReference>
<feature type="compositionally biased region" description="Low complexity" evidence="9">
    <location>
        <begin position="18"/>
        <end position="36"/>
    </location>
</feature>
<feature type="compositionally biased region" description="Polar residues" evidence="9">
    <location>
        <begin position="197"/>
        <end position="212"/>
    </location>
</feature>
<evidence type="ECO:0000256" key="1">
    <source>
        <dbReference type="ARBA" id="ARBA00004323"/>
    </source>
</evidence>
<feature type="compositionally biased region" description="Pro residues" evidence="9">
    <location>
        <begin position="167"/>
        <end position="176"/>
    </location>
</feature>
<dbReference type="OrthoDB" id="6372431at2759"/>
<proteinExistence type="inferred from homology"/>
<comment type="caution">
    <text evidence="11">The sequence shown here is derived from an EMBL/GenBank/DDBJ whole genome shotgun (WGS) entry which is preliminary data.</text>
</comment>
<dbReference type="AlphaFoldDB" id="A0A4R0R5Y2"/>
<keyword evidence="10" id="KW-0472">Membrane</keyword>
<dbReference type="CDD" id="cd24040">
    <property type="entry name" value="ASKHA_NBD_GDA1"/>
    <property type="match status" value="1"/>
</dbReference>
<evidence type="ECO:0000313" key="12">
    <source>
        <dbReference type="Proteomes" id="UP000292702"/>
    </source>
</evidence>
<dbReference type="Gene3D" id="3.80.10.10">
    <property type="entry name" value="Ribonuclease Inhibitor"/>
    <property type="match status" value="1"/>
</dbReference>
<keyword evidence="7" id="KW-0067">ATP-binding</keyword>
<name>A0A4R0R5Y2_9APHY</name>
<evidence type="ECO:0000256" key="3">
    <source>
        <dbReference type="ARBA" id="ARBA00022801"/>
    </source>
</evidence>
<dbReference type="GO" id="GO:0000139">
    <property type="term" value="C:Golgi membrane"/>
    <property type="evidence" value="ECO:0007669"/>
    <property type="project" value="UniProtKB-SubCell"/>
</dbReference>
<dbReference type="EMBL" id="RWJN01000336">
    <property type="protein sequence ID" value="TCD62910.1"/>
    <property type="molecule type" value="Genomic_DNA"/>
</dbReference>